<dbReference type="OrthoDB" id="2112021at2"/>
<organism evidence="3 4">
    <name type="scientific">Planctopirus ephydatiae</name>
    <dbReference type="NCBI Taxonomy" id="2528019"/>
    <lineage>
        <taxon>Bacteria</taxon>
        <taxon>Pseudomonadati</taxon>
        <taxon>Planctomycetota</taxon>
        <taxon>Planctomycetia</taxon>
        <taxon>Planctomycetales</taxon>
        <taxon>Planctomycetaceae</taxon>
        <taxon>Planctopirus</taxon>
    </lineage>
</organism>
<evidence type="ECO:0000259" key="2">
    <source>
        <dbReference type="Pfam" id="PF20766"/>
    </source>
</evidence>
<evidence type="ECO:0000313" key="3">
    <source>
        <dbReference type="EMBL" id="QDV31264.1"/>
    </source>
</evidence>
<reference evidence="3 4" key="1">
    <citation type="submission" date="2019-02" db="EMBL/GenBank/DDBJ databases">
        <title>Deep-cultivation of Planctomycetes and their phenomic and genomic characterization uncovers novel biology.</title>
        <authorList>
            <person name="Wiegand S."/>
            <person name="Jogler M."/>
            <person name="Boedeker C."/>
            <person name="Pinto D."/>
            <person name="Vollmers J."/>
            <person name="Rivas-Marin E."/>
            <person name="Kohn T."/>
            <person name="Peeters S.H."/>
            <person name="Heuer A."/>
            <person name="Rast P."/>
            <person name="Oberbeckmann S."/>
            <person name="Bunk B."/>
            <person name="Jeske O."/>
            <person name="Meyerdierks A."/>
            <person name="Storesund J.E."/>
            <person name="Kallscheuer N."/>
            <person name="Luecker S."/>
            <person name="Lage O.M."/>
            <person name="Pohl T."/>
            <person name="Merkel B.J."/>
            <person name="Hornburger P."/>
            <person name="Mueller R.-W."/>
            <person name="Bruemmer F."/>
            <person name="Labrenz M."/>
            <person name="Spormann A.M."/>
            <person name="Op den Camp H."/>
            <person name="Overmann J."/>
            <person name="Amann R."/>
            <person name="Jetten M.S.M."/>
            <person name="Mascher T."/>
            <person name="Medema M.H."/>
            <person name="Devos D.P."/>
            <person name="Kaster A.-K."/>
            <person name="Ovreas L."/>
            <person name="Rohde M."/>
            <person name="Galperin M.Y."/>
            <person name="Jogler C."/>
        </authorList>
    </citation>
    <scope>NUCLEOTIDE SEQUENCE [LARGE SCALE GENOMIC DNA]</scope>
    <source>
        <strain evidence="3 4">Spb1</strain>
    </source>
</reference>
<dbReference type="Gene3D" id="1.20.58.290">
    <property type="entry name" value="Hypothetical membrane protein ta0354_69_121"/>
    <property type="match status" value="1"/>
</dbReference>
<dbReference type="AlphaFoldDB" id="A0A518GRP9"/>
<keyword evidence="4" id="KW-1185">Reference proteome</keyword>
<dbReference type="Pfam" id="PF20766">
    <property type="entry name" value="DUF447_C"/>
    <property type="match status" value="1"/>
</dbReference>
<sequence length="204" mass="22552">MILEGLLLTTNATGQLNLAPMGPIVESSEQSSTELTRFTLRPFYPSTTLANLQTVPQATFHTTDDVLLLARAALKESLPEPFALPPCMPLAPPATGYRLVDCCQWWSLEVLSIDAGSQRATIIMQAASSGIVRPFVGFHRARHAVLEAIILATRTSILEPAVIWEEIRRWQPLVDKTGGPREREAWELVISIIEQRLANRPQSS</sequence>
<dbReference type="Gene3D" id="2.30.110.10">
    <property type="entry name" value="Electron Transport, Fmn-binding Protein, Chain A"/>
    <property type="match status" value="1"/>
</dbReference>
<dbReference type="Proteomes" id="UP000315349">
    <property type="component" value="Chromosome"/>
</dbReference>
<evidence type="ECO:0000313" key="4">
    <source>
        <dbReference type="Proteomes" id="UP000315349"/>
    </source>
</evidence>
<feature type="domain" description="DUF447" evidence="1">
    <location>
        <begin position="7"/>
        <end position="123"/>
    </location>
</feature>
<dbReference type="InterPro" id="IPR049288">
    <property type="entry name" value="DUF447_C"/>
</dbReference>
<proteinExistence type="predicted"/>
<dbReference type="InterPro" id="IPR012349">
    <property type="entry name" value="Split_barrel_FMN-bd"/>
</dbReference>
<dbReference type="EMBL" id="CP036299">
    <property type="protein sequence ID" value="QDV31264.1"/>
    <property type="molecule type" value="Genomic_DNA"/>
</dbReference>
<feature type="domain" description="DUF447" evidence="2">
    <location>
        <begin position="139"/>
        <end position="189"/>
    </location>
</feature>
<name>A0A518GRP9_9PLAN</name>
<accession>A0A518GRP9</accession>
<dbReference type="SUPFAM" id="SSF50475">
    <property type="entry name" value="FMN-binding split barrel"/>
    <property type="match status" value="1"/>
</dbReference>
<evidence type="ECO:0008006" key="5">
    <source>
        <dbReference type="Google" id="ProtNLM"/>
    </source>
</evidence>
<dbReference type="RefSeq" id="WP_145301888.1">
    <property type="nucleotide sequence ID" value="NZ_CP036299.1"/>
</dbReference>
<dbReference type="InterPro" id="IPR007386">
    <property type="entry name" value="DUF447_N"/>
</dbReference>
<evidence type="ECO:0000259" key="1">
    <source>
        <dbReference type="Pfam" id="PF04289"/>
    </source>
</evidence>
<protein>
    <recommendedName>
        <fullName evidence="5">DUF447 family protein</fullName>
    </recommendedName>
</protein>
<dbReference type="KEGG" id="peh:Spb1_32080"/>
<gene>
    <name evidence="3" type="ORF">Spb1_32080</name>
</gene>
<dbReference type="Pfam" id="PF04289">
    <property type="entry name" value="DUF447_N"/>
    <property type="match status" value="1"/>
</dbReference>